<reference evidence="4 5" key="1">
    <citation type="submission" date="2024-10" db="EMBL/GenBank/DDBJ databases">
        <title>The Natural Products Discovery Center: Release of the First 8490 Sequenced Strains for Exploring Actinobacteria Biosynthetic Diversity.</title>
        <authorList>
            <person name="Kalkreuter E."/>
            <person name="Kautsar S.A."/>
            <person name="Yang D."/>
            <person name="Bader C.D."/>
            <person name="Teijaro C.N."/>
            <person name="Fluegel L."/>
            <person name="Davis C.M."/>
            <person name="Simpson J.R."/>
            <person name="Lauterbach L."/>
            <person name="Steele A.D."/>
            <person name="Gui C."/>
            <person name="Meng S."/>
            <person name="Li G."/>
            <person name="Viehrig K."/>
            <person name="Ye F."/>
            <person name="Su P."/>
            <person name="Kiefer A.F."/>
            <person name="Nichols A."/>
            <person name="Cepeda A.J."/>
            <person name="Yan W."/>
            <person name="Fan B."/>
            <person name="Jiang Y."/>
            <person name="Adhikari A."/>
            <person name="Zheng C.-J."/>
            <person name="Schuster L."/>
            <person name="Cowan T.M."/>
            <person name="Smanski M.J."/>
            <person name="Chevrette M.G."/>
            <person name="De Carvalho L.P.S."/>
            <person name="Shen B."/>
        </authorList>
    </citation>
    <scope>NUCLEOTIDE SEQUENCE [LARGE SCALE GENOMIC DNA]</scope>
    <source>
        <strain evidence="4 5">NPDC002593</strain>
    </source>
</reference>
<dbReference type="Pfam" id="PF12833">
    <property type="entry name" value="HTH_18"/>
    <property type="match status" value="1"/>
</dbReference>
<dbReference type="CDD" id="cd03137">
    <property type="entry name" value="GATase1_AraC_1"/>
    <property type="match status" value="1"/>
</dbReference>
<dbReference type="Gene3D" id="1.10.10.60">
    <property type="entry name" value="Homeodomain-like"/>
    <property type="match status" value="1"/>
</dbReference>
<dbReference type="RefSeq" id="WP_040823683.1">
    <property type="nucleotide sequence ID" value="NZ_JBIAQY010000013.1"/>
</dbReference>
<evidence type="ECO:0000313" key="5">
    <source>
        <dbReference type="Proteomes" id="UP001601992"/>
    </source>
</evidence>
<dbReference type="EMBL" id="JBIAQY010000013">
    <property type="protein sequence ID" value="MFF3572426.1"/>
    <property type="molecule type" value="Genomic_DNA"/>
</dbReference>
<sequence length="323" mass="35948">MTWSHRRPHVVVALALPGVVAFDLSTAAQIFGFRDEAEHYSFTVCGLRPGPVPTSTGFTIDAGAGLDAVSTADTVIVPGFYPTVEPDAAVRAALRSAYDRGARLVSVCLGTFALAAAGLLDGRRATTHWREADEFRRRYPSVWLDPHVLFVDGGSILTGAGQSASIDFYIHLVRSDFGADLADSVARRMVVATHRSGDHAQAPRRDTREDTDHLARTLEWAIQRMHQPLSLTHLARHAGMPTRTFSRRFRERTRMTPMRWLSWQRVLQAQRLLETTDLPVDHIAERCGLGTAGNLRLHMARTLGTTPTEYRRTHRRIPDRTPA</sequence>
<evidence type="ECO:0000259" key="3">
    <source>
        <dbReference type="PROSITE" id="PS01124"/>
    </source>
</evidence>
<dbReference type="PANTHER" id="PTHR43130">
    <property type="entry name" value="ARAC-FAMILY TRANSCRIPTIONAL REGULATOR"/>
    <property type="match status" value="1"/>
</dbReference>
<name>A0ABW6S811_9NOCA</name>
<dbReference type="Proteomes" id="UP001601992">
    <property type="component" value="Unassembled WGS sequence"/>
</dbReference>
<dbReference type="InterPro" id="IPR002818">
    <property type="entry name" value="DJ-1/PfpI"/>
</dbReference>
<comment type="caution">
    <text evidence="4">The sequence shown here is derived from an EMBL/GenBank/DDBJ whole genome shotgun (WGS) entry which is preliminary data.</text>
</comment>
<dbReference type="SUPFAM" id="SSF52317">
    <property type="entry name" value="Class I glutamine amidotransferase-like"/>
    <property type="match status" value="1"/>
</dbReference>
<dbReference type="PROSITE" id="PS01124">
    <property type="entry name" value="HTH_ARAC_FAMILY_2"/>
    <property type="match status" value="1"/>
</dbReference>
<evidence type="ECO:0000256" key="1">
    <source>
        <dbReference type="ARBA" id="ARBA00023015"/>
    </source>
</evidence>
<evidence type="ECO:0000313" key="4">
    <source>
        <dbReference type="EMBL" id="MFF3572426.1"/>
    </source>
</evidence>
<dbReference type="InterPro" id="IPR052158">
    <property type="entry name" value="INH-QAR"/>
</dbReference>
<organism evidence="4 5">
    <name type="scientific">Nocardia jiangxiensis</name>
    <dbReference type="NCBI Taxonomy" id="282685"/>
    <lineage>
        <taxon>Bacteria</taxon>
        <taxon>Bacillati</taxon>
        <taxon>Actinomycetota</taxon>
        <taxon>Actinomycetes</taxon>
        <taxon>Mycobacteriales</taxon>
        <taxon>Nocardiaceae</taxon>
        <taxon>Nocardia</taxon>
    </lineage>
</organism>
<keyword evidence="5" id="KW-1185">Reference proteome</keyword>
<dbReference type="InterPro" id="IPR029062">
    <property type="entry name" value="Class_I_gatase-like"/>
</dbReference>
<dbReference type="SMART" id="SM00342">
    <property type="entry name" value="HTH_ARAC"/>
    <property type="match status" value="1"/>
</dbReference>
<dbReference type="SUPFAM" id="SSF46689">
    <property type="entry name" value="Homeodomain-like"/>
    <property type="match status" value="2"/>
</dbReference>
<keyword evidence="1" id="KW-0805">Transcription regulation</keyword>
<dbReference type="Gene3D" id="3.40.50.880">
    <property type="match status" value="1"/>
</dbReference>
<gene>
    <name evidence="4" type="ORF">ACFYXQ_32125</name>
</gene>
<protein>
    <submittedName>
        <fullName evidence="4">GlxA family transcriptional regulator</fullName>
    </submittedName>
</protein>
<dbReference type="Pfam" id="PF01965">
    <property type="entry name" value="DJ-1_PfpI"/>
    <property type="match status" value="1"/>
</dbReference>
<dbReference type="InterPro" id="IPR009057">
    <property type="entry name" value="Homeodomain-like_sf"/>
</dbReference>
<dbReference type="InterPro" id="IPR018060">
    <property type="entry name" value="HTH_AraC"/>
</dbReference>
<feature type="domain" description="HTH araC/xylS-type" evidence="3">
    <location>
        <begin position="215"/>
        <end position="313"/>
    </location>
</feature>
<dbReference type="PANTHER" id="PTHR43130:SF3">
    <property type="entry name" value="HTH-TYPE TRANSCRIPTIONAL REGULATOR RV1931C"/>
    <property type="match status" value="1"/>
</dbReference>
<proteinExistence type="predicted"/>
<evidence type="ECO:0000256" key="2">
    <source>
        <dbReference type="ARBA" id="ARBA00023163"/>
    </source>
</evidence>
<accession>A0ABW6S811</accession>
<keyword evidence="2" id="KW-0804">Transcription</keyword>